<dbReference type="PANTHER" id="PTHR45947">
    <property type="entry name" value="SULFOQUINOVOSYL TRANSFERASE SQD2"/>
    <property type="match status" value="1"/>
</dbReference>
<dbReference type="Pfam" id="PF13692">
    <property type="entry name" value="Glyco_trans_1_4"/>
    <property type="match status" value="1"/>
</dbReference>
<keyword evidence="2" id="KW-0328">Glycosyltransferase</keyword>
<evidence type="ECO:0000259" key="1">
    <source>
        <dbReference type="Pfam" id="PF13439"/>
    </source>
</evidence>
<dbReference type="EMBL" id="CP157484">
    <property type="protein sequence ID" value="XBO40708.1"/>
    <property type="molecule type" value="Genomic_DNA"/>
</dbReference>
<dbReference type="AlphaFoldDB" id="A0AAU7JJY1"/>
<accession>A0AAU7JJY1</accession>
<dbReference type="GO" id="GO:0016757">
    <property type="term" value="F:glycosyltransferase activity"/>
    <property type="evidence" value="ECO:0007669"/>
    <property type="project" value="UniProtKB-KW"/>
</dbReference>
<dbReference type="RefSeq" id="WP_406857561.1">
    <property type="nucleotide sequence ID" value="NZ_CP157484.1"/>
</dbReference>
<dbReference type="PANTHER" id="PTHR45947:SF3">
    <property type="entry name" value="SULFOQUINOVOSYL TRANSFERASE SQD2"/>
    <property type="match status" value="1"/>
</dbReference>
<dbReference type="EC" id="2.4.-.-" evidence="2"/>
<dbReference type="Pfam" id="PF13439">
    <property type="entry name" value="Glyco_transf_4"/>
    <property type="match status" value="1"/>
</dbReference>
<dbReference type="InterPro" id="IPR050194">
    <property type="entry name" value="Glycosyltransferase_grp1"/>
</dbReference>
<dbReference type="SUPFAM" id="SSF53756">
    <property type="entry name" value="UDP-Glycosyltransferase/glycogen phosphorylase"/>
    <property type="match status" value="1"/>
</dbReference>
<organism evidence="2">
    <name type="scientific">Alsobacter sp. KACC 23698</name>
    <dbReference type="NCBI Taxonomy" id="3149229"/>
    <lineage>
        <taxon>Bacteria</taxon>
        <taxon>Pseudomonadati</taxon>
        <taxon>Pseudomonadota</taxon>
        <taxon>Alphaproteobacteria</taxon>
        <taxon>Hyphomicrobiales</taxon>
        <taxon>Alsobacteraceae</taxon>
        <taxon>Alsobacter</taxon>
    </lineage>
</organism>
<dbReference type="InterPro" id="IPR028098">
    <property type="entry name" value="Glyco_trans_4-like_N"/>
</dbReference>
<dbReference type="CDD" id="cd03814">
    <property type="entry name" value="GT4-like"/>
    <property type="match status" value="1"/>
</dbReference>
<keyword evidence="2" id="KW-0808">Transferase</keyword>
<protein>
    <submittedName>
        <fullName evidence="2">Glycosyltransferase family 1 protein</fullName>
        <ecNumber evidence="2">2.4.-.-</ecNumber>
    </submittedName>
</protein>
<name>A0AAU7JJY1_9HYPH</name>
<proteinExistence type="predicted"/>
<evidence type="ECO:0000313" key="2">
    <source>
        <dbReference type="EMBL" id="XBO40708.1"/>
    </source>
</evidence>
<gene>
    <name evidence="2" type="ORF">ABEG18_08065</name>
</gene>
<reference evidence="2" key="1">
    <citation type="submission" date="2024-05" db="EMBL/GenBank/DDBJ databases">
        <authorList>
            <person name="Kim S."/>
            <person name="Heo J."/>
            <person name="Choi H."/>
            <person name="Choi Y."/>
            <person name="Kwon S.-W."/>
            <person name="Kim Y."/>
        </authorList>
    </citation>
    <scope>NUCLEOTIDE SEQUENCE</scope>
    <source>
        <strain evidence="2">KACC 23698</strain>
    </source>
</reference>
<feature type="domain" description="Glycosyltransferase subfamily 4-like N-terminal" evidence="1">
    <location>
        <begin position="12"/>
        <end position="162"/>
    </location>
</feature>
<dbReference type="Gene3D" id="3.40.50.2000">
    <property type="entry name" value="Glycogen Phosphorylase B"/>
    <property type="match status" value="2"/>
</dbReference>
<sequence length="331" mass="35081">MLIATDAWRPQINGVVRTLEGLVAEAPRLGAAISVVGPERFASAPMPGYPDIRLAAPTPSAIARAIREAQPDAIHIATEGPVGFMARRFCIRHGMPFTTCYHTRFPEYLAARLPVPLSWSYAAMRRFHKPAVATMAATPALARELQGRGFGHLVLWTRGVDVPAFAAGRPGMLKLPGPIFLCVARLAVEKNIDAFLALDLPGSKVVVGDGPARTSLQARFPDARFLGMLSGQALADAYASADVFVFPSRTDTFGLVMLEALAAGAPVAAYPVTGPRDVLGTSGCGVLDEDLRAAALAALAIPRDRCRAYAQGATMTESCRSFLDNVSLAAL</sequence>